<dbReference type="KEGG" id="alm:AO498_16250"/>
<reference evidence="3" key="1">
    <citation type="submission" date="2015-09" db="EMBL/GenBank/DDBJ databases">
        <title>Complete sequence of Algoriphagus sp. M8-2.</title>
        <authorList>
            <person name="Shintani M."/>
        </authorList>
    </citation>
    <scope>NUCLEOTIDE SEQUENCE [LARGE SCALE GENOMIC DNA]</scope>
    <source>
        <strain evidence="3">M8-2</strain>
    </source>
</reference>
<dbReference type="SUPFAM" id="SSF103515">
    <property type="entry name" value="Autotransporter"/>
    <property type="match status" value="1"/>
</dbReference>
<sequence>MKKLVFFTAFLFILVSQGFSQQVISSSSGSNNPFLGQYSNEVKINFANLLALGSFEGGYERFLSESHSLDFQLLINDRFGFNAENDGKKFKTNSVQTGLNFYFGKGTSGRFYIYPFVKIRFGELEESTAPGAVSTTDLTSFILGAGAGYKWEVSNHFAFGPYLSLGREFSEIAANRFTAIELNGGFSLGYRF</sequence>
<evidence type="ECO:0000313" key="2">
    <source>
        <dbReference type="EMBL" id="AMQ58006.1"/>
    </source>
</evidence>
<gene>
    <name evidence="2" type="ORF">AO498_16250</name>
</gene>
<organism evidence="2 3">
    <name type="scientific">Algoriphagus sanaruensis</name>
    <dbReference type="NCBI Taxonomy" id="1727163"/>
    <lineage>
        <taxon>Bacteria</taxon>
        <taxon>Pseudomonadati</taxon>
        <taxon>Bacteroidota</taxon>
        <taxon>Cytophagia</taxon>
        <taxon>Cytophagales</taxon>
        <taxon>Cyclobacteriaceae</taxon>
        <taxon>Algoriphagus</taxon>
    </lineage>
</organism>
<feature type="chain" id="PRO_5007494571" evidence="1">
    <location>
        <begin position="21"/>
        <end position="192"/>
    </location>
</feature>
<dbReference type="AlphaFoldDB" id="A0A142ESA1"/>
<reference evidence="2 3" key="2">
    <citation type="journal article" date="2016" name="Genome Announc.">
        <title>Complete Genome Sequence of Algoriphagus sp. Strain M8-2, Isolated from a Brackish Lake.</title>
        <authorList>
            <person name="Muraguchi Y."/>
            <person name="Kushimoto K."/>
            <person name="Ohtsubo Y."/>
            <person name="Suzuki T."/>
            <person name="Dohra H."/>
            <person name="Kimbara K."/>
            <person name="Shintani M."/>
        </authorList>
    </citation>
    <scope>NUCLEOTIDE SEQUENCE [LARGE SCALE GENOMIC DNA]</scope>
    <source>
        <strain evidence="2 3">M8-2</strain>
    </source>
</reference>
<protein>
    <submittedName>
        <fullName evidence="2">Autotransporter</fullName>
    </submittedName>
</protein>
<accession>A0A142ESA1</accession>
<dbReference type="PATRIC" id="fig|1727163.4.peg.3412"/>
<evidence type="ECO:0000313" key="3">
    <source>
        <dbReference type="Proteomes" id="UP000073816"/>
    </source>
</evidence>
<dbReference type="Gene3D" id="2.40.160.20">
    <property type="match status" value="1"/>
</dbReference>
<proteinExistence type="predicted"/>
<dbReference type="OrthoDB" id="768080at2"/>
<dbReference type="Proteomes" id="UP000073816">
    <property type="component" value="Chromosome"/>
</dbReference>
<dbReference type="EMBL" id="CP012836">
    <property type="protein sequence ID" value="AMQ58006.1"/>
    <property type="molecule type" value="Genomic_DNA"/>
</dbReference>
<name>A0A142ESA1_9BACT</name>
<feature type="signal peptide" evidence="1">
    <location>
        <begin position="1"/>
        <end position="20"/>
    </location>
</feature>
<keyword evidence="1" id="KW-0732">Signal</keyword>
<keyword evidence="3" id="KW-1185">Reference proteome</keyword>
<dbReference type="InterPro" id="IPR036709">
    <property type="entry name" value="Autotransporte_beta_dom_sf"/>
</dbReference>
<dbReference type="RefSeq" id="WP_067549932.1">
    <property type="nucleotide sequence ID" value="NZ_CP012836.1"/>
</dbReference>
<dbReference type="STRING" id="1727163.AO498_16250"/>
<evidence type="ECO:0000256" key="1">
    <source>
        <dbReference type="SAM" id="SignalP"/>
    </source>
</evidence>